<dbReference type="SUPFAM" id="SSF56112">
    <property type="entry name" value="Protein kinase-like (PK-like)"/>
    <property type="match status" value="1"/>
</dbReference>
<keyword evidence="3" id="KW-1185">Reference proteome</keyword>
<dbReference type="InterPro" id="IPR011009">
    <property type="entry name" value="Kinase-like_dom_sf"/>
</dbReference>
<dbReference type="GO" id="GO:0004672">
    <property type="term" value="F:protein kinase activity"/>
    <property type="evidence" value="ECO:0007669"/>
    <property type="project" value="InterPro"/>
</dbReference>
<name>A0AA42AVN7_PAPNU</name>
<feature type="domain" description="Serine-threonine/tyrosine-protein kinase catalytic" evidence="1">
    <location>
        <begin position="2"/>
        <end position="40"/>
    </location>
</feature>
<dbReference type="Proteomes" id="UP001177140">
    <property type="component" value="Unassembled WGS sequence"/>
</dbReference>
<dbReference type="EMBL" id="JAJJMA010235739">
    <property type="protein sequence ID" value="MCL7042478.1"/>
    <property type="molecule type" value="Genomic_DNA"/>
</dbReference>
<evidence type="ECO:0000313" key="3">
    <source>
        <dbReference type="Proteomes" id="UP001177140"/>
    </source>
</evidence>
<sequence length="66" mass="7665">MNQRLDIPKEMDPGWVSIIESCWQSDPKDRPTFRELLEKLKRLQRLQAQASRLAQGSQTTTPTPEI</sequence>
<dbReference type="AlphaFoldDB" id="A0AA42AVN7"/>
<evidence type="ECO:0000259" key="1">
    <source>
        <dbReference type="Pfam" id="PF07714"/>
    </source>
</evidence>
<protein>
    <recommendedName>
        <fullName evidence="1">Serine-threonine/tyrosine-protein kinase catalytic domain-containing protein</fullName>
    </recommendedName>
</protein>
<proteinExistence type="predicted"/>
<accession>A0AA42AVN7</accession>
<organism evidence="2 3">
    <name type="scientific">Papaver nudicaule</name>
    <name type="common">Iceland poppy</name>
    <dbReference type="NCBI Taxonomy" id="74823"/>
    <lineage>
        <taxon>Eukaryota</taxon>
        <taxon>Viridiplantae</taxon>
        <taxon>Streptophyta</taxon>
        <taxon>Embryophyta</taxon>
        <taxon>Tracheophyta</taxon>
        <taxon>Spermatophyta</taxon>
        <taxon>Magnoliopsida</taxon>
        <taxon>Ranunculales</taxon>
        <taxon>Papaveraceae</taxon>
        <taxon>Papaveroideae</taxon>
        <taxon>Papaver</taxon>
    </lineage>
</organism>
<reference evidence="2" key="1">
    <citation type="submission" date="2022-03" db="EMBL/GenBank/DDBJ databases">
        <title>A functionally conserved STORR gene fusion in Papaver species that diverged 16.8 million years ago.</title>
        <authorList>
            <person name="Catania T."/>
        </authorList>
    </citation>
    <scope>NUCLEOTIDE SEQUENCE</scope>
    <source>
        <strain evidence="2">S-191538</strain>
    </source>
</reference>
<gene>
    <name evidence="2" type="ORF">MKW94_004178</name>
</gene>
<evidence type="ECO:0000313" key="2">
    <source>
        <dbReference type="EMBL" id="MCL7042478.1"/>
    </source>
</evidence>
<dbReference type="InterPro" id="IPR001245">
    <property type="entry name" value="Ser-Thr/Tyr_kinase_cat_dom"/>
</dbReference>
<comment type="caution">
    <text evidence="2">The sequence shown here is derived from an EMBL/GenBank/DDBJ whole genome shotgun (WGS) entry which is preliminary data.</text>
</comment>
<dbReference type="Pfam" id="PF07714">
    <property type="entry name" value="PK_Tyr_Ser-Thr"/>
    <property type="match status" value="1"/>
</dbReference>
<dbReference type="Gene3D" id="1.10.510.10">
    <property type="entry name" value="Transferase(Phosphotransferase) domain 1"/>
    <property type="match status" value="1"/>
</dbReference>